<feature type="region of interest" description="Disordered" evidence="6">
    <location>
        <begin position="158"/>
        <end position="622"/>
    </location>
</feature>
<protein>
    <submittedName>
        <fullName evidence="9">GRAM domain-containing protein</fullName>
    </submittedName>
</protein>
<feature type="compositionally biased region" description="Low complexity" evidence="6">
    <location>
        <begin position="539"/>
        <end position="550"/>
    </location>
</feature>
<dbReference type="GO" id="GO:0032366">
    <property type="term" value="P:intracellular sterol transport"/>
    <property type="evidence" value="ECO:0007669"/>
    <property type="project" value="TreeGrafter"/>
</dbReference>
<feature type="region of interest" description="Disordered" evidence="6">
    <location>
        <begin position="1247"/>
        <end position="1267"/>
    </location>
</feature>
<evidence type="ECO:0000256" key="2">
    <source>
        <dbReference type="ARBA" id="ARBA00006582"/>
    </source>
</evidence>
<comment type="similarity">
    <text evidence="2">Belongs to the YSP2 family.</text>
</comment>
<dbReference type="GO" id="GO:0032541">
    <property type="term" value="C:cortical endoplasmic reticulum"/>
    <property type="evidence" value="ECO:0007669"/>
    <property type="project" value="TreeGrafter"/>
</dbReference>
<dbReference type="OrthoDB" id="2162691at2759"/>
<feature type="compositionally biased region" description="Low complexity" evidence="6">
    <location>
        <begin position="179"/>
        <end position="192"/>
    </location>
</feature>
<feature type="region of interest" description="Disordered" evidence="6">
    <location>
        <begin position="1"/>
        <end position="130"/>
    </location>
</feature>
<dbReference type="GO" id="GO:0120015">
    <property type="term" value="F:sterol transfer activity"/>
    <property type="evidence" value="ECO:0007669"/>
    <property type="project" value="TreeGrafter"/>
</dbReference>
<feature type="compositionally biased region" description="Low complexity" evidence="6">
    <location>
        <begin position="297"/>
        <end position="306"/>
    </location>
</feature>
<dbReference type="PANTHER" id="PTHR23319">
    <property type="entry name" value="GRAM DOMAIN CONTAINING 1B, ISOFORM E"/>
    <property type="match status" value="1"/>
</dbReference>
<feature type="compositionally biased region" description="Polar residues" evidence="6">
    <location>
        <begin position="56"/>
        <end position="71"/>
    </location>
</feature>
<keyword evidence="10" id="KW-1185">Reference proteome</keyword>
<dbReference type="SMART" id="SM00568">
    <property type="entry name" value="GRAM"/>
    <property type="match status" value="1"/>
</dbReference>
<evidence type="ECO:0000313" key="10">
    <source>
        <dbReference type="Proteomes" id="UP000813385"/>
    </source>
</evidence>
<feature type="compositionally biased region" description="Basic residues" evidence="6">
    <location>
        <begin position="1083"/>
        <end position="1093"/>
    </location>
</feature>
<comment type="subcellular location">
    <subcellularLocation>
        <location evidence="1">Membrane</location>
        <topology evidence="1">Single-pass membrane protein</topology>
    </subcellularLocation>
</comment>
<keyword evidence="3 7" id="KW-0812">Transmembrane</keyword>
<feature type="compositionally biased region" description="Low complexity" evidence="6">
    <location>
        <begin position="433"/>
        <end position="455"/>
    </location>
</feature>
<evidence type="ECO:0000313" key="9">
    <source>
        <dbReference type="EMBL" id="KAH7353742.1"/>
    </source>
</evidence>
<feature type="compositionally biased region" description="Low complexity" evidence="6">
    <location>
        <begin position="613"/>
        <end position="622"/>
    </location>
</feature>
<dbReference type="Proteomes" id="UP000813385">
    <property type="component" value="Unassembled WGS sequence"/>
</dbReference>
<evidence type="ECO:0000256" key="5">
    <source>
        <dbReference type="ARBA" id="ARBA00023136"/>
    </source>
</evidence>
<dbReference type="InterPro" id="IPR011993">
    <property type="entry name" value="PH-like_dom_sf"/>
</dbReference>
<dbReference type="GO" id="GO:0140268">
    <property type="term" value="C:endoplasmic reticulum-plasma membrane contact site"/>
    <property type="evidence" value="ECO:0007669"/>
    <property type="project" value="TreeGrafter"/>
</dbReference>
<feature type="compositionally biased region" description="Polar residues" evidence="6">
    <location>
        <begin position="256"/>
        <end position="295"/>
    </location>
</feature>
<organism evidence="9 10">
    <name type="scientific">Plectosphaerella cucumerina</name>
    <dbReference type="NCBI Taxonomy" id="40658"/>
    <lineage>
        <taxon>Eukaryota</taxon>
        <taxon>Fungi</taxon>
        <taxon>Dikarya</taxon>
        <taxon>Ascomycota</taxon>
        <taxon>Pezizomycotina</taxon>
        <taxon>Sordariomycetes</taxon>
        <taxon>Hypocreomycetidae</taxon>
        <taxon>Glomerellales</taxon>
        <taxon>Plectosphaerellaceae</taxon>
        <taxon>Plectosphaerella</taxon>
    </lineage>
</organism>
<comment type="caution">
    <text evidence="9">The sequence shown here is derived from an EMBL/GenBank/DDBJ whole genome shotgun (WGS) entry which is preliminary data.</text>
</comment>
<feature type="compositionally biased region" description="Polar residues" evidence="6">
    <location>
        <begin position="418"/>
        <end position="432"/>
    </location>
</feature>
<feature type="compositionally biased region" description="Low complexity" evidence="6">
    <location>
        <begin position="72"/>
        <end position="81"/>
    </location>
</feature>
<feature type="compositionally biased region" description="Low complexity" evidence="6">
    <location>
        <begin position="589"/>
        <end position="604"/>
    </location>
</feature>
<dbReference type="InterPro" id="IPR004182">
    <property type="entry name" value="GRAM"/>
</dbReference>
<feature type="compositionally biased region" description="Acidic residues" evidence="6">
    <location>
        <begin position="815"/>
        <end position="835"/>
    </location>
</feature>
<dbReference type="GO" id="GO:0005739">
    <property type="term" value="C:mitochondrion"/>
    <property type="evidence" value="ECO:0007669"/>
    <property type="project" value="TreeGrafter"/>
</dbReference>
<feature type="compositionally biased region" description="Low complexity" evidence="6">
    <location>
        <begin position="358"/>
        <end position="378"/>
    </location>
</feature>
<dbReference type="GO" id="GO:0005789">
    <property type="term" value="C:endoplasmic reticulum membrane"/>
    <property type="evidence" value="ECO:0007669"/>
    <property type="project" value="TreeGrafter"/>
</dbReference>
<feature type="region of interest" description="Disordered" evidence="6">
    <location>
        <begin position="800"/>
        <end position="851"/>
    </location>
</feature>
<evidence type="ECO:0000259" key="8">
    <source>
        <dbReference type="PROSITE" id="PS51778"/>
    </source>
</evidence>
<dbReference type="Gene3D" id="2.30.29.30">
    <property type="entry name" value="Pleckstrin-homology domain (PH domain)/Phosphotyrosine-binding domain (PTB)"/>
    <property type="match status" value="1"/>
</dbReference>
<dbReference type="InterPro" id="IPR031968">
    <property type="entry name" value="VASt"/>
</dbReference>
<evidence type="ECO:0000256" key="1">
    <source>
        <dbReference type="ARBA" id="ARBA00004167"/>
    </source>
</evidence>
<evidence type="ECO:0000256" key="7">
    <source>
        <dbReference type="SAM" id="Phobius"/>
    </source>
</evidence>
<dbReference type="PROSITE" id="PS51778">
    <property type="entry name" value="VAST"/>
    <property type="match status" value="1"/>
</dbReference>
<dbReference type="CDD" id="cd13220">
    <property type="entry name" value="PH-GRAM_GRAMDC"/>
    <property type="match status" value="1"/>
</dbReference>
<sequence length="1267" mass="135532">MDDPSLGDASPSGLEKLLPKAIVEKRRRKKMRQKLERELDGQGESDGESESAYGSDATNRRSWMSTASMDFQQQLRQQQQQQEEEKSWISDEHRVAKDATDTTDTAPGNDGAAAIDSYPPPHRPNAVSAISAHPSQIGYLTTSSPLVQAAHLPEPQSLEVQSFELASRSSTFNPQRPGSVDSDSQSSLSSRSKTGLAPPTKEQKRSPSPVGKFKGVFSRSSRRNLAGNSPSTSPSTSPERKAANAPADPRAGDDTSAPSTRPATARSDGSASINRPPSIITESTIDLTRSQTDVSQLAASSTSTLPPAAPKTSDRRLSKSSTKSNPISLAHPPATPPNTEPAGPVIVNTPPTPTDHQSPTFTAAPTTKKTPDAATSSSPWGTLTSYKRARSGSAGPSKLSNTTFAPLTPTVESPPANGATSPGSGFFSSMLSAAQNAANQLTNTIQTANNNNNNAPPRNRNVTATRDQPIQEEDNQVEVESPLDPSGTQPMNKEPAVKTLGDGDLTLNQLGIVDPPSTSGTPLSSRFPDLTSESRARSESAPADASSATSHEYTADEGRGPATTRSLYEPGAPGDRTPPPASVYEDKLGASGVYRSGSVRSSAATNGHRRNRGSSTTTRGTGTTIGAAIAAANASVAHPSQNASQQRLTGFAVSSKKRNRDFHALFKSVPDDDYLIEDYSCALHREILAHGRLYVSEGHLCFSSNILGWTTTLVMSFDEIVSVEKRSTALVFKNGLMISTLHTKHNFASFTSRDSTYDLIVNIWKLGHPSLKSSLNGVQLEGTGGDKTEKVNVDDMGETVEAGQTDGDSRSLSCSDDDSDDGDDVYDEDDDEEDLVNTQSNGGAAESDADKVTARKVSAAVGTNGAVADAAKDTATAAAAADFPGPATHSPTECGDADTHYDKIIGNDVINAPLGKVYNLLFGPASVTFMSKWLTNEAKCWDLQMEDKKGLSADNKTRVYSYMKPLPGSIGPSKTKCVVTETIESIDLEKAVNVIVSTQTPDVPSGNAFTVKTKYCLSWAEGNATKFHANCTVEWSAKSWLKGPITSAAGDGQTNYCTDLCTSIKAAVSSRPRSGTGSNGGGQKKKRSKKGRNGRTSADTEEVSHAKHAPKQDWGLFEVVRPILGPLFDILKPILTGNVMYGLLVGLLVAAWFRFPSNKPQHGLSMYGYPDRLAAYEEMWRREETELWDWLEERVGLERLNDGRVPTQRKPIEPRTVEERIREERMDAREIQEAIRVTEEKLMALKGVMDSSRKKSAEGGKPSASEA</sequence>
<dbReference type="PANTHER" id="PTHR23319:SF4">
    <property type="entry name" value="GRAM DOMAIN CONTAINING 1B, ISOFORM E"/>
    <property type="match status" value="1"/>
</dbReference>
<dbReference type="Pfam" id="PF16016">
    <property type="entry name" value="VASt"/>
    <property type="match status" value="1"/>
</dbReference>
<evidence type="ECO:0000256" key="3">
    <source>
        <dbReference type="ARBA" id="ARBA00022692"/>
    </source>
</evidence>
<dbReference type="AlphaFoldDB" id="A0A8K0T5T8"/>
<dbReference type="GO" id="GO:0032934">
    <property type="term" value="F:sterol binding"/>
    <property type="evidence" value="ECO:0007669"/>
    <property type="project" value="TreeGrafter"/>
</dbReference>
<name>A0A8K0T5T8_9PEZI</name>
<evidence type="ECO:0000256" key="4">
    <source>
        <dbReference type="ARBA" id="ARBA00022989"/>
    </source>
</evidence>
<feature type="compositionally biased region" description="Low complexity" evidence="6">
    <location>
        <begin position="102"/>
        <end position="114"/>
    </location>
</feature>
<gene>
    <name evidence="9" type="ORF">B0T11DRAFT_245342</name>
</gene>
<feature type="domain" description="VASt" evidence="8">
    <location>
        <begin position="901"/>
        <end position="1072"/>
    </location>
</feature>
<feature type="compositionally biased region" description="Polar residues" evidence="6">
    <location>
        <begin position="167"/>
        <end position="176"/>
    </location>
</feature>
<keyword evidence="5 7" id="KW-0472">Membrane</keyword>
<dbReference type="InterPro" id="IPR051482">
    <property type="entry name" value="Cholesterol_transport"/>
</dbReference>
<dbReference type="EMBL" id="JAGPXD010000005">
    <property type="protein sequence ID" value="KAH7353742.1"/>
    <property type="molecule type" value="Genomic_DNA"/>
</dbReference>
<dbReference type="GO" id="GO:0005886">
    <property type="term" value="C:plasma membrane"/>
    <property type="evidence" value="ECO:0007669"/>
    <property type="project" value="TreeGrafter"/>
</dbReference>
<dbReference type="Pfam" id="PF02893">
    <property type="entry name" value="GRAM"/>
    <property type="match status" value="1"/>
</dbReference>
<reference evidence="9" key="1">
    <citation type="journal article" date="2021" name="Nat. Commun.">
        <title>Genetic determinants of endophytism in the Arabidopsis root mycobiome.</title>
        <authorList>
            <person name="Mesny F."/>
            <person name="Miyauchi S."/>
            <person name="Thiergart T."/>
            <person name="Pickel B."/>
            <person name="Atanasova L."/>
            <person name="Karlsson M."/>
            <person name="Huettel B."/>
            <person name="Barry K.W."/>
            <person name="Haridas S."/>
            <person name="Chen C."/>
            <person name="Bauer D."/>
            <person name="Andreopoulos W."/>
            <person name="Pangilinan J."/>
            <person name="LaButti K."/>
            <person name="Riley R."/>
            <person name="Lipzen A."/>
            <person name="Clum A."/>
            <person name="Drula E."/>
            <person name="Henrissat B."/>
            <person name="Kohler A."/>
            <person name="Grigoriev I.V."/>
            <person name="Martin F.M."/>
            <person name="Hacquard S."/>
        </authorList>
    </citation>
    <scope>NUCLEOTIDE SEQUENCE</scope>
    <source>
        <strain evidence="9">MPI-CAGE-AT-0016</strain>
    </source>
</reference>
<feature type="transmembrane region" description="Helical" evidence="7">
    <location>
        <begin position="1134"/>
        <end position="1153"/>
    </location>
</feature>
<accession>A0A8K0T5T8</accession>
<feature type="compositionally biased region" description="Basic and acidic residues" evidence="6">
    <location>
        <begin position="83"/>
        <end position="100"/>
    </location>
</feature>
<keyword evidence="4 7" id="KW-1133">Transmembrane helix</keyword>
<feature type="region of interest" description="Disordered" evidence="6">
    <location>
        <begin position="1068"/>
        <end position="1107"/>
    </location>
</feature>
<proteinExistence type="inferred from homology"/>
<evidence type="ECO:0000256" key="6">
    <source>
        <dbReference type="SAM" id="MobiDB-lite"/>
    </source>
</evidence>